<evidence type="ECO:0000256" key="1">
    <source>
        <dbReference type="ARBA" id="ARBA00000085"/>
    </source>
</evidence>
<accession>A0A4R8UBC0</accession>
<dbReference type="PANTHER" id="PTHR45436:SF5">
    <property type="entry name" value="SENSOR HISTIDINE KINASE TRCS"/>
    <property type="match status" value="1"/>
</dbReference>
<dbReference type="SMART" id="SM00387">
    <property type="entry name" value="HATPase_c"/>
    <property type="match status" value="1"/>
</dbReference>
<keyword evidence="15" id="KW-1185">Reference proteome</keyword>
<evidence type="ECO:0000256" key="9">
    <source>
        <dbReference type="ARBA" id="ARBA00023012"/>
    </source>
</evidence>
<keyword evidence="7 14" id="KW-0418">Kinase</keyword>
<dbReference type="EMBL" id="SOEZ01000070">
    <property type="protein sequence ID" value="TFB47768.1"/>
    <property type="molecule type" value="Genomic_DNA"/>
</dbReference>
<comment type="subcellular location">
    <subcellularLocation>
        <location evidence="2">Cell membrane</location>
    </subcellularLocation>
</comment>
<evidence type="ECO:0000313" key="15">
    <source>
        <dbReference type="Proteomes" id="UP000297866"/>
    </source>
</evidence>
<dbReference type="Pfam" id="PF02518">
    <property type="entry name" value="HATPase_c"/>
    <property type="match status" value="1"/>
</dbReference>
<dbReference type="InterPro" id="IPR003661">
    <property type="entry name" value="HisK_dim/P_dom"/>
</dbReference>
<evidence type="ECO:0000256" key="5">
    <source>
        <dbReference type="ARBA" id="ARBA00022679"/>
    </source>
</evidence>
<dbReference type="InterPro" id="IPR003660">
    <property type="entry name" value="HAMP_dom"/>
</dbReference>
<evidence type="ECO:0000256" key="6">
    <source>
        <dbReference type="ARBA" id="ARBA00022692"/>
    </source>
</evidence>
<keyword evidence="9" id="KW-0902">Two-component regulatory system</keyword>
<dbReference type="PROSITE" id="PS50109">
    <property type="entry name" value="HIS_KIN"/>
    <property type="match status" value="1"/>
</dbReference>
<feature type="transmembrane region" description="Helical" evidence="11">
    <location>
        <begin position="152"/>
        <end position="176"/>
    </location>
</feature>
<dbReference type="SMART" id="SM00388">
    <property type="entry name" value="HisKA"/>
    <property type="match status" value="1"/>
</dbReference>
<evidence type="ECO:0000256" key="7">
    <source>
        <dbReference type="ARBA" id="ARBA00022777"/>
    </source>
</evidence>
<name>A0A4R8UBC0_9MICO</name>
<dbReference type="CDD" id="cd00075">
    <property type="entry name" value="HATPase"/>
    <property type="match status" value="1"/>
</dbReference>
<dbReference type="SUPFAM" id="SSF47384">
    <property type="entry name" value="Homodimeric domain of signal transducing histidine kinase"/>
    <property type="match status" value="1"/>
</dbReference>
<dbReference type="InterPro" id="IPR050428">
    <property type="entry name" value="TCS_sensor_his_kinase"/>
</dbReference>
<dbReference type="InterPro" id="IPR036890">
    <property type="entry name" value="HATPase_C_sf"/>
</dbReference>
<dbReference type="Proteomes" id="UP000297866">
    <property type="component" value="Unassembled WGS sequence"/>
</dbReference>
<dbReference type="Gene3D" id="1.10.287.130">
    <property type="match status" value="1"/>
</dbReference>
<evidence type="ECO:0000256" key="10">
    <source>
        <dbReference type="ARBA" id="ARBA00023136"/>
    </source>
</evidence>
<reference evidence="14 15" key="1">
    <citation type="submission" date="2019-03" db="EMBL/GenBank/DDBJ databases">
        <title>Genomics of glacier-inhabiting Cryobacterium strains.</title>
        <authorList>
            <person name="Liu Q."/>
            <person name="Xin Y.-H."/>
        </authorList>
    </citation>
    <scope>NUCLEOTIDE SEQUENCE [LARGE SCALE GENOMIC DNA]</scope>
    <source>
        <strain evidence="14 15">Sr47</strain>
    </source>
</reference>
<dbReference type="OrthoDB" id="9786919at2"/>
<comment type="catalytic activity">
    <reaction evidence="1">
        <text>ATP + protein L-histidine = ADP + protein N-phospho-L-histidine.</text>
        <dbReference type="EC" id="2.7.13.3"/>
    </reaction>
</comment>
<keyword evidence="5" id="KW-0808">Transferase</keyword>
<dbReference type="GO" id="GO:0005886">
    <property type="term" value="C:plasma membrane"/>
    <property type="evidence" value="ECO:0007669"/>
    <property type="project" value="UniProtKB-SubCell"/>
</dbReference>
<keyword evidence="10 11" id="KW-0472">Membrane</keyword>
<evidence type="ECO:0000313" key="14">
    <source>
        <dbReference type="EMBL" id="TFB47768.1"/>
    </source>
</evidence>
<organism evidence="14 15">
    <name type="scientific">Cryobacterium tagatosivorans</name>
    <dbReference type="NCBI Taxonomy" id="1259199"/>
    <lineage>
        <taxon>Bacteria</taxon>
        <taxon>Bacillati</taxon>
        <taxon>Actinomycetota</taxon>
        <taxon>Actinomycetes</taxon>
        <taxon>Micrococcales</taxon>
        <taxon>Microbacteriaceae</taxon>
        <taxon>Cryobacterium</taxon>
    </lineage>
</organism>
<dbReference type="InterPro" id="IPR003594">
    <property type="entry name" value="HATPase_dom"/>
</dbReference>
<evidence type="ECO:0000259" key="13">
    <source>
        <dbReference type="PROSITE" id="PS50885"/>
    </source>
</evidence>
<evidence type="ECO:0000256" key="11">
    <source>
        <dbReference type="SAM" id="Phobius"/>
    </source>
</evidence>
<feature type="domain" description="Histidine kinase" evidence="12">
    <location>
        <begin position="234"/>
        <end position="453"/>
    </location>
</feature>
<keyword evidence="8 11" id="KW-1133">Transmembrane helix</keyword>
<dbReference type="EC" id="2.7.13.3" evidence="3"/>
<dbReference type="AlphaFoldDB" id="A0A4R8UBC0"/>
<dbReference type="PRINTS" id="PR00344">
    <property type="entry name" value="BCTRLSENSOR"/>
</dbReference>
<dbReference type="SMART" id="SM00304">
    <property type="entry name" value="HAMP"/>
    <property type="match status" value="1"/>
</dbReference>
<dbReference type="InterPro" id="IPR005467">
    <property type="entry name" value="His_kinase_dom"/>
</dbReference>
<keyword evidence="6 11" id="KW-0812">Transmembrane</keyword>
<dbReference type="Pfam" id="PF00512">
    <property type="entry name" value="HisKA"/>
    <property type="match status" value="1"/>
</dbReference>
<dbReference type="RefSeq" id="WP_134492094.1">
    <property type="nucleotide sequence ID" value="NZ_SOEZ01000070.1"/>
</dbReference>
<evidence type="ECO:0000256" key="3">
    <source>
        <dbReference type="ARBA" id="ARBA00012438"/>
    </source>
</evidence>
<evidence type="ECO:0000256" key="4">
    <source>
        <dbReference type="ARBA" id="ARBA00022553"/>
    </source>
</evidence>
<dbReference type="SUPFAM" id="SSF55874">
    <property type="entry name" value="ATPase domain of HSP90 chaperone/DNA topoisomerase II/histidine kinase"/>
    <property type="match status" value="1"/>
</dbReference>
<evidence type="ECO:0000256" key="2">
    <source>
        <dbReference type="ARBA" id="ARBA00004236"/>
    </source>
</evidence>
<dbReference type="PROSITE" id="PS50885">
    <property type="entry name" value="HAMP"/>
    <property type="match status" value="1"/>
</dbReference>
<proteinExistence type="predicted"/>
<evidence type="ECO:0000256" key="8">
    <source>
        <dbReference type="ARBA" id="ARBA00022989"/>
    </source>
</evidence>
<dbReference type="CDD" id="cd00082">
    <property type="entry name" value="HisKA"/>
    <property type="match status" value="1"/>
</dbReference>
<dbReference type="Pfam" id="PF00672">
    <property type="entry name" value="HAMP"/>
    <property type="match status" value="1"/>
</dbReference>
<protein>
    <recommendedName>
        <fullName evidence="3">histidine kinase</fullName>
        <ecNumber evidence="3">2.7.13.3</ecNumber>
    </recommendedName>
</protein>
<dbReference type="GO" id="GO:0000155">
    <property type="term" value="F:phosphorelay sensor kinase activity"/>
    <property type="evidence" value="ECO:0007669"/>
    <property type="project" value="InterPro"/>
</dbReference>
<keyword evidence="4" id="KW-0597">Phosphoprotein</keyword>
<dbReference type="Gene3D" id="3.30.565.10">
    <property type="entry name" value="Histidine kinase-like ATPase, C-terminal domain"/>
    <property type="match status" value="1"/>
</dbReference>
<gene>
    <name evidence="14" type="ORF">E3O23_14260</name>
</gene>
<dbReference type="InterPro" id="IPR036097">
    <property type="entry name" value="HisK_dim/P_sf"/>
</dbReference>
<feature type="domain" description="HAMP" evidence="13">
    <location>
        <begin position="173"/>
        <end position="226"/>
    </location>
</feature>
<sequence length="456" mass="48584">MNWFRRLSIRWRITIGSVLVAAVLLTAAAVLFRSQIEQVQINSDKKLLYDASTPYLTAIKTHPTQIDPPAGEQHVAVVDPGGAVVVSNLPDALSHRLGSLTRLDDGSHFITESQGSYLVIVRTVTTADGDWHVVATRDQRLTAIVVTKVTNVLIVGAVMLLAGFGLASWLLTTAALRPVARMRRRAEALRESGSSELLPVGPARDELSALATTLNDFIASVLDTAAREKQMVSDASHELRTPIALLKVQLELAHLSAGDATALAADLASAEASVDRLSRLATNLLALSTLDATHDIQRAPWQALVAEFVAASDRARVLALDKSVHVEFDVDDTADDLDYPISATHLAQVIDNLISNALRAVPPSGEVRARLLQEPTGLRLTVEDSGPGMPEGFIGIAFDRFTRPDEQRGGSDGGSGLGLSIVSAIVSHALGTVRLANRPEGGFAVTVTIPHSPPNP</sequence>
<dbReference type="InterPro" id="IPR004358">
    <property type="entry name" value="Sig_transdc_His_kin-like_C"/>
</dbReference>
<dbReference type="PANTHER" id="PTHR45436">
    <property type="entry name" value="SENSOR HISTIDINE KINASE YKOH"/>
    <property type="match status" value="1"/>
</dbReference>
<dbReference type="Gene3D" id="6.10.340.10">
    <property type="match status" value="1"/>
</dbReference>
<comment type="caution">
    <text evidence="14">The sequence shown here is derived from an EMBL/GenBank/DDBJ whole genome shotgun (WGS) entry which is preliminary data.</text>
</comment>
<evidence type="ECO:0000259" key="12">
    <source>
        <dbReference type="PROSITE" id="PS50109"/>
    </source>
</evidence>